<proteinExistence type="predicted"/>
<feature type="compositionally biased region" description="Basic and acidic residues" evidence="1">
    <location>
        <begin position="1120"/>
        <end position="1134"/>
    </location>
</feature>
<feature type="compositionally biased region" description="Low complexity" evidence="1">
    <location>
        <begin position="85"/>
        <end position="99"/>
    </location>
</feature>
<feature type="compositionally biased region" description="Low complexity" evidence="1">
    <location>
        <begin position="236"/>
        <end position="256"/>
    </location>
</feature>
<accession>A0AAV9UMK3</accession>
<sequence length="1161" mass="127104">MLSALFFGGGGGGGGGDGGGVSKLKADRRNSSSSTWTTLFSRRNSTADADEPPPHRQHHHHHHHHHQHPHDEHSRHPKKQHRASRGLSSSSTLSLALSSRPPPVPAGAGATASSALKPQKRQPLPSPSSPPSSFPQTATATSSSKKPPAGRQFQSVDSLGPKTTANTNSSAGPAPVVVVGHPTGGYASTKPIRAADPPQLPPPFRHSAFGPALLAQSSLFPKPAAYIYTARSAFSSSTMSFSSSSPPPGAAASGATDSHKRHSKRDRSPSPSRRRSSRRLKSQSTRDLDPPDIGCQELPTPPDSRRATPAHRPRESSRNLSTINEDQPERTKSRSKKTRRRHRTPEEKEERERRKRKARDADEERLDEIRRNAEKLPVSNVPEAPTRTPPPPPPGAQDQQAPTPRYTTPVIPSRRDSTTPATQSILRSSAANILQAITGSLDRQKGVSSKTSKDRLSGSSPKSSSTRVLLQQTEQSTKVKVDLGDPAPAAHRDEGDSTESDKSECHTPKNAEFPIHKLPGDRKGSIHSSPNVKIVGEDVSDDLLQQTDNIDFLLPYGGLQEQFDSGYEIEQDIDEDEFFPEDSPEDGTVLAGGSQPPRRKSHAGFPTLANSVLNVDPLSQQLPVLISLIDNTVTAYETILETQGSLAVGIGGYQPVARRLLEKVGKLFSRELPPDAATWGETLEYIQERKEIPELLDCELDDEAVSEFFDHDDEKMFIYTACLEEPEVLDPAIGGLRRLMDEPVTPEETAIYLTTYPHMRPLLLTFNAMTDDELDILESKEAAAFLNVDIAVRSDKQREVTECAELSRGIDETVKKMEAIISRMRSVQTSIQKRKKGIEAHLAIHAPVDDDTPALAPEIQTAIDEIQNEDIIKMEERKRRRKELKKELEDEEDDGDTLLPDDSISQINPYRARRIPQSVARAYQQAQTRAAAAAAAPQVPGSVVSTRTSTSILQEHFASRAPPRQTAAHNTADPMMSSAEFDAGQGGAKKMNAYFRVPLPVKIYGSLMNDLKEKVRRFPLHPASSGRNLEAIPERSEVPDVAPYEDTLHRSSSRSSTKVPSSRNLLSGSSSKRSGLFSKKVVEPHPHDGGDRSCTPVVIHAPGVGGYSSSKPVLATGEASLRKEDREKERAREKEKRRREKGKSGSSSSRRRDSYVERPRK</sequence>
<feature type="compositionally biased region" description="Low complexity" evidence="1">
    <location>
        <begin position="134"/>
        <end position="144"/>
    </location>
</feature>
<feature type="region of interest" description="Disordered" evidence="1">
    <location>
        <begin position="580"/>
        <end position="601"/>
    </location>
</feature>
<feature type="compositionally biased region" description="Low complexity" evidence="1">
    <location>
        <begin position="169"/>
        <end position="180"/>
    </location>
</feature>
<evidence type="ECO:0000313" key="3">
    <source>
        <dbReference type="Proteomes" id="UP001375240"/>
    </source>
</evidence>
<keyword evidence="3" id="KW-1185">Reference proteome</keyword>
<organism evidence="2 3">
    <name type="scientific">Orbilia brochopaga</name>
    <dbReference type="NCBI Taxonomy" id="3140254"/>
    <lineage>
        <taxon>Eukaryota</taxon>
        <taxon>Fungi</taxon>
        <taxon>Dikarya</taxon>
        <taxon>Ascomycota</taxon>
        <taxon>Pezizomycotina</taxon>
        <taxon>Orbiliomycetes</taxon>
        <taxon>Orbiliales</taxon>
        <taxon>Orbiliaceae</taxon>
        <taxon>Orbilia</taxon>
    </lineage>
</organism>
<feature type="compositionally biased region" description="Polar residues" evidence="1">
    <location>
        <begin position="152"/>
        <end position="168"/>
    </location>
</feature>
<evidence type="ECO:0000313" key="2">
    <source>
        <dbReference type="EMBL" id="KAK6344098.1"/>
    </source>
</evidence>
<protein>
    <submittedName>
        <fullName evidence="2">Uncharacterized protein</fullName>
    </submittedName>
</protein>
<feature type="compositionally biased region" description="Basic and acidic residues" evidence="1">
    <location>
        <begin position="1080"/>
        <end position="1091"/>
    </location>
</feature>
<feature type="compositionally biased region" description="Basic and acidic residues" evidence="1">
    <location>
        <begin position="359"/>
        <end position="374"/>
    </location>
</feature>
<feature type="region of interest" description="Disordered" evidence="1">
    <location>
        <begin position="885"/>
        <end position="904"/>
    </location>
</feature>
<reference evidence="2 3" key="1">
    <citation type="submission" date="2019-10" db="EMBL/GenBank/DDBJ databases">
        <authorList>
            <person name="Palmer J.M."/>
        </authorList>
    </citation>
    <scope>NUCLEOTIDE SEQUENCE [LARGE SCALE GENOMIC DNA]</scope>
    <source>
        <strain evidence="2 3">TWF696</strain>
    </source>
</reference>
<feature type="region of interest" description="Disordered" evidence="1">
    <location>
        <begin position="1023"/>
        <end position="1161"/>
    </location>
</feature>
<feature type="region of interest" description="Disordered" evidence="1">
    <location>
        <begin position="959"/>
        <end position="983"/>
    </location>
</feature>
<feature type="compositionally biased region" description="Polar residues" evidence="1">
    <location>
        <begin position="457"/>
        <end position="476"/>
    </location>
</feature>
<feature type="compositionally biased region" description="Pro residues" evidence="1">
    <location>
        <begin position="124"/>
        <end position="133"/>
    </location>
</feature>
<feature type="compositionally biased region" description="Basic residues" evidence="1">
    <location>
        <begin position="75"/>
        <end position="84"/>
    </location>
</feature>
<feature type="compositionally biased region" description="Polar residues" evidence="1">
    <location>
        <begin position="31"/>
        <end position="47"/>
    </location>
</feature>
<comment type="caution">
    <text evidence="2">The sequence shown here is derived from an EMBL/GenBank/DDBJ whole genome shotgun (WGS) entry which is preliminary data.</text>
</comment>
<feature type="compositionally biased region" description="Basic residues" evidence="1">
    <location>
        <begin position="333"/>
        <end position="343"/>
    </location>
</feature>
<feature type="region of interest" description="Disordered" evidence="1">
    <location>
        <begin position="236"/>
        <end position="527"/>
    </location>
</feature>
<dbReference type="Proteomes" id="UP001375240">
    <property type="component" value="Unassembled WGS sequence"/>
</dbReference>
<name>A0AAV9UMK3_9PEZI</name>
<feature type="compositionally biased region" description="Basic and acidic residues" evidence="1">
    <location>
        <begin position="1150"/>
        <end position="1161"/>
    </location>
</feature>
<dbReference type="AlphaFoldDB" id="A0AAV9UMK3"/>
<feature type="compositionally biased region" description="Low complexity" evidence="1">
    <location>
        <begin position="106"/>
        <end position="115"/>
    </location>
</feature>
<feature type="compositionally biased region" description="Gly residues" evidence="1">
    <location>
        <begin position="7"/>
        <end position="21"/>
    </location>
</feature>
<feature type="region of interest" description="Disordered" evidence="1">
    <location>
        <begin position="1"/>
        <end position="208"/>
    </location>
</feature>
<gene>
    <name evidence="2" type="ORF">TWF696_007745</name>
</gene>
<dbReference type="EMBL" id="JAVHNQ010000006">
    <property type="protein sequence ID" value="KAK6344098.1"/>
    <property type="molecule type" value="Genomic_DNA"/>
</dbReference>
<evidence type="ECO:0000256" key="1">
    <source>
        <dbReference type="SAM" id="MobiDB-lite"/>
    </source>
</evidence>
<feature type="compositionally biased region" description="Basic residues" evidence="1">
    <location>
        <begin position="272"/>
        <end position="281"/>
    </location>
</feature>
<feature type="compositionally biased region" description="Polar residues" evidence="1">
    <location>
        <begin position="418"/>
        <end position="438"/>
    </location>
</feature>
<feature type="compositionally biased region" description="Basic and acidic residues" evidence="1">
    <location>
        <begin position="490"/>
        <end position="524"/>
    </location>
</feature>
<feature type="compositionally biased region" description="Low complexity" evidence="1">
    <location>
        <begin position="1053"/>
        <end position="1079"/>
    </location>
</feature>
<feature type="compositionally biased region" description="Basic residues" evidence="1">
    <location>
        <begin position="55"/>
        <end position="68"/>
    </location>
</feature>